<dbReference type="GO" id="GO:2001006">
    <property type="term" value="P:regulation of cellulose biosynthetic process"/>
    <property type="evidence" value="ECO:0007669"/>
    <property type="project" value="InterPro"/>
</dbReference>
<dbReference type="Gene3D" id="1.25.10.10">
    <property type="entry name" value="Leucine-rich Repeat Variant"/>
    <property type="match status" value="1"/>
</dbReference>
<evidence type="ECO:0008006" key="5">
    <source>
        <dbReference type="Google" id="ProtNLM"/>
    </source>
</evidence>
<dbReference type="Gene3D" id="1.10.510.10">
    <property type="entry name" value="Transferase(Phosphotransferase) domain 1"/>
    <property type="match status" value="1"/>
</dbReference>
<dbReference type="AlphaFoldDB" id="A0A9D5B5G9"/>
<dbReference type="InterPro" id="IPR011989">
    <property type="entry name" value="ARM-like"/>
</dbReference>
<protein>
    <recommendedName>
        <fullName evidence="5">ARM repeat superfamily protein</fullName>
    </recommendedName>
</protein>
<dbReference type="SMART" id="SM00185">
    <property type="entry name" value="ARM"/>
    <property type="match status" value="3"/>
</dbReference>
<dbReference type="Pfam" id="PF00514">
    <property type="entry name" value="Arm"/>
    <property type="match status" value="1"/>
</dbReference>
<feature type="repeat" description="ARM" evidence="2">
    <location>
        <begin position="190"/>
        <end position="232"/>
    </location>
</feature>
<dbReference type="PROSITE" id="PS50176">
    <property type="entry name" value="ARM_REPEAT"/>
    <property type="match status" value="1"/>
</dbReference>
<comment type="caution">
    <text evidence="3">The sequence shown here is derived from an EMBL/GenBank/DDBJ whole genome shotgun (WGS) entry which is preliminary data.</text>
</comment>
<proteinExistence type="predicted"/>
<dbReference type="SUPFAM" id="SSF48371">
    <property type="entry name" value="ARM repeat"/>
    <property type="match status" value="1"/>
</dbReference>
<organism evidence="3 4">
    <name type="scientific">Pisum sativum</name>
    <name type="common">Garden pea</name>
    <name type="synonym">Lathyrus oleraceus</name>
    <dbReference type="NCBI Taxonomy" id="3888"/>
    <lineage>
        <taxon>Eukaryota</taxon>
        <taxon>Viridiplantae</taxon>
        <taxon>Streptophyta</taxon>
        <taxon>Embryophyta</taxon>
        <taxon>Tracheophyta</taxon>
        <taxon>Spermatophyta</taxon>
        <taxon>Magnoliopsida</taxon>
        <taxon>eudicotyledons</taxon>
        <taxon>Gunneridae</taxon>
        <taxon>Pentapetalae</taxon>
        <taxon>rosids</taxon>
        <taxon>fabids</taxon>
        <taxon>Fabales</taxon>
        <taxon>Fabaceae</taxon>
        <taxon>Papilionoideae</taxon>
        <taxon>50 kb inversion clade</taxon>
        <taxon>NPAAA clade</taxon>
        <taxon>Hologalegina</taxon>
        <taxon>IRL clade</taxon>
        <taxon>Fabeae</taxon>
        <taxon>Lathyrus</taxon>
    </lineage>
</organism>
<dbReference type="Proteomes" id="UP001058974">
    <property type="component" value="Chromosome 3"/>
</dbReference>
<dbReference type="GO" id="GO:0008017">
    <property type="term" value="F:microtubule binding"/>
    <property type="evidence" value="ECO:0007669"/>
    <property type="project" value="InterPro"/>
</dbReference>
<dbReference type="PANTHER" id="PTHR46369">
    <property type="entry name" value="PROTEIN CELLULOSE SYNTHASE INTERACTIVE 1"/>
    <property type="match status" value="1"/>
</dbReference>
<dbReference type="InterPro" id="IPR044297">
    <property type="entry name" value="CSI1/2/3"/>
</dbReference>
<evidence type="ECO:0000313" key="3">
    <source>
        <dbReference type="EMBL" id="KAI5431030.1"/>
    </source>
</evidence>
<dbReference type="GO" id="GO:0051211">
    <property type="term" value="P:anisotropic cell growth"/>
    <property type="evidence" value="ECO:0007669"/>
    <property type="project" value="InterPro"/>
</dbReference>
<keyword evidence="4" id="KW-1185">Reference proteome</keyword>
<name>A0A9D5B5G9_PEA</name>
<evidence type="ECO:0000256" key="1">
    <source>
        <dbReference type="ARBA" id="ARBA00022737"/>
    </source>
</evidence>
<dbReference type="SUPFAM" id="SSF56112">
    <property type="entry name" value="Protein kinase-like (PK-like)"/>
    <property type="match status" value="1"/>
</dbReference>
<dbReference type="GO" id="GO:0010330">
    <property type="term" value="C:cellulose synthase complex"/>
    <property type="evidence" value="ECO:0007669"/>
    <property type="project" value="InterPro"/>
</dbReference>
<dbReference type="InterPro" id="IPR016024">
    <property type="entry name" value="ARM-type_fold"/>
</dbReference>
<dbReference type="InterPro" id="IPR000225">
    <property type="entry name" value="Armadillo"/>
</dbReference>
<evidence type="ECO:0000256" key="2">
    <source>
        <dbReference type="PROSITE-ProRule" id="PRU00259"/>
    </source>
</evidence>
<dbReference type="Gramene" id="Psat03G0525300-T1">
    <property type="protein sequence ID" value="KAI5431030.1"/>
    <property type="gene ID" value="KIW84_035253"/>
</dbReference>
<accession>A0A9D5B5G9</accession>
<gene>
    <name evidence="3" type="ORF">KIW84_035253</name>
</gene>
<keyword evidence="1" id="KW-0677">Repeat</keyword>
<sequence>MPQEDAILCAIVHEYDPNWSFVSEMLYGIPALINATIAPSREFMQGECAQALQENAMCALANISGGLSYVISSLGQSLESCSSPTQIADTLGAIASTLIIYDNKAESTKPSDPLVVEETLLKQFKPRLPFLTLCKSEGSLWRALQGREGVQLLISLIGLSSEQQQECAVALLCLLSNENDESKWVITAAGGIPPLVQILETGSAKAKEDSARILKNLCNYSEDIRACVESANAVPALLWLLKNGSPNGDLPESKVYVLDALRSMLSVVSLSDLLRDGSAAGDAINTMIKLLSSTKEETQAKSTSVLSGIFETRKDVRESNIAVKTLWEVDYAVNDCVNRAGTVLALVSSLESSINESVSTSEALEALAILSRSEETGANVKPTCAILAKFPQNIIPMWKKLSESNEMIDENWLWFYWQQILRAVNTIHEERIVPSNLKPANFLQAKEVAQAFHFAS</sequence>
<dbReference type="EMBL" id="JAMSHJ010000003">
    <property type="protein sequence ID" value="KAI5431030.1"/>
    <property type="molecule type" value="Genomic_DNA"/>
</dbReference>
<dbReference type="InterPro" id="IPR011009">
    <property type="entry name" value="Kinase-like_dom_sf"/>
</dbReference>
<evidence type="ECO:0000313" key="4">
    <source>
        <dbReference type="Proteomes" id="UP001058974"/>
    </source>
</evidence>
<reference evidence="3 4" key="1">
    <citation type="journal article" date="2022" name="Nat. Genet.">
        <title>Improved pea reference genome and pan-genome highlight genomic features and evolutionary characteristics.</title>
        <authorList>
            <person name="Yang T."/>
            <person name="Liu R."/>
            <person name="Luo Y."/>
            <person name="Hu S."/>
            <person name="Wang D."/>
            <person name="Wang C."/>
            <person name="Pandey M.K."/>
            <person name="Ge S."/>
            <person name="Xu Q."/>
            <person name="Li N."/>
            <person name="Li G."/>
            <person name="Huang Y."/>
            <person name="Saxena R.K."/>
            <person name="Ji Y."/>
            <person name="Li M."/>
            <person name="Yan X."/>
            <person name="He Y."/>
            <person name="Liu Y."/>
            <person name="Wang X."/>
            <person name="Xiang C."/>
            <person name="Varshney R.K."/>
            <person name="Ding H."/>
            <person name="Gao S."/>
            <person name="Zong X."/>
        </authorList>
    </citation>
    <scope>NUCLEOTIDE SEQUENCE [LARGE SCALE GENOMIC DNA]</scope>
    <source>
        <strain evidence="3 4">cv. Zhongwan 6</strain>
    </source>
</reference>
<dbReference type="PANTHER" id="PTHR46369:SF3">
    <property type="entry name" value="CELLULOSE SYNTHASE-INTERACTIVE PROTEIN"/>
    <property type="match status" value="1"/>
</dbReference>